<proteinExistence type="predicted"/>
<name>A0A371D188_9APHY</name>
<evidence type="ECO:0008006" key="3">
    <source>
        <dbReference type="Google" id="ProtNLM"/>
    </source>
</evidence>
<accession>A0A371D188</accession>
<dbReference type="SUPFAM" id="SSF81383">
    <property type="entry name" value="F-box domain"/>
    <property type="match status" value="1"/>
</dbReference>
<dbReference type="CDD" id="cd09917">
    <property type="entry name" value="F-box_SF"/>
    <property type="match status" value="1"/>
</dbReference>
<dbReference type="InterPro" id="IPR036047">
    <property type="entry name" value="F-box-like_dom_sf"/>
</dbReference>
<dbReference type="OrthoDB" id="2745898at2759"/>
<organism evidence="1 2">
    <name type="scientific">Lentinus brumalis</name>
    <dbReference type="NCBI Taxonomy" id="2498619"/>
    <lineage>
        <taxon>Eukaryota</taxon>
        <taxon>Fungi</taxon>
        <taxon>Dikarya</taxon>
        <taxon>Basidiomycota</taxon>
        <taxon>Agaricomycotina</taxon>
        <taxon>Agaricomycetes</taxon>
        <taxon>Polyporales</taxon>
        <taxon>Polyporaceae</taxon>
        <taxon>Lentinus</taxon>
    </lineage>
</organism>
<dbReference type="Proteomes" id="UP000256964">
    <property type="component" value="Unassembled WGS sequence"/>
</dbReference>
<dbReference type="AlphaFoldDB" id="A0A371D188"/>
<reference evidence="1 2" key="1">
    <citation type="journal article" date="2018" name="Biotechnol. Biofuels">
        <title>Integrative visual omics of the white-rot fungus Polyporus brumalis exposes the biotechnological potential of its oxidative enzymes for delignifying raw plant biomass.</title>
        <authorList>
            <person name="Miyauchi S."/>
            <person name="Rancon A."/>
            <person name="Drula E."/>
            <person name="Hage H."/>
            <person name="Chaduli D."/>
            <person name="Favel A."/>
            <person name="Grisel S."/>
            <person name="Henrissat B."/>
            <person name="Herpoel-Gimbert I."/>
            <person name="Ruiz-Duenas F.J."/>
            <person name="Chevret D."/>
            <person name="Hainaut M."/>
            <person name="Lin J."/>
            <person name="Wang M."/>
            <person name="Pangilinan J."/>
            <person name="Lipzen A."/>
            <person name="Lesage-Meessen L."/>
            <person name="Navarro D."/>
            <person name="Riley R."/>
            <person name="Grigoriev I.V."/>
            <person name="Zhou S."/>
            <person name="Raouche S."/>
            <person name="Rosso M.N."/>
        </authorList>
    </citation>
    <scope>NUCLEOTIDE SEQUENCE [LARGE SCALE GENOMIC DNA]</scope>
    <source>
        <strain evidence="1 2">BRFM 1820</strain>
    </source>
</reference>
<protein>
    <recommendedName>
        <fullName evidence="3">F-box domain-containing protein</fullName>
    </recommendedName>
</protein>
<sequence>MGAPSPPHELWDMVLDYLACDAHTLLLFALVCKTWTFPSQRRLFSIVNYTDRSTARRTPAILARFLLDTPGLATHIQTLDSSTQRYVYAHPPVYHLLATEPQDILTTPGDHHRFARGRVATARDPYAPP</sequence>
<keyword evidence="2" id="KW-1185">Reference proteome</keyword>
<dbReference type="EMBL" id="KZ857428">
    <property type="protein sequence ID" value="RDX46304.1"/>
    <property type="molecule type" value="Genomic_DNA"/>
</dbReference>
<evidence type="ECO:0000313" key="1">
    <source>
        <dbReference type="EMBL" id="RDX46304.1"/>
    </source>
</evidence>
<evidence type="ECO:0000313" key="2">
    <source>
        <dbReference type="Proteomes" id="UP000256964"/>
    </source>
</evidence>
<gene>
    <name evidence="1" type="ORF">OH76DRAFT_883825</name>
</gene>